<sequence length="62" mass="7368">MATLKDNNFTLKDNNNTLTLFRQRLTSSYDMMMVTVMIKMINKKMINKNGRKKPTAHYNKRL</sequence>
<keyword evidence="2" id="KW-1185">Reference proteome</keyword>
<comment type="caution">
    <text evidence="1">The sequence shown here is derived from an EMBL/GenBank/DDBJ whole genome shotgun (WGS) entry which is preliminary data.</text>
</comment>
<dbReference type="Proteomes" id="UP000191094">
    <property type="component" value="Unassembled WGS sequence"/>
</dbReference>
<organism evidence="1 2">
    <name type="scientific">Lwoffella lincolnii</name>
    <dbReference type="NCBI Taxonomy" id="90241"/>
    <lineage>
        <taxon>Bacteria</taxon>
        <taxon>Pseudomonadati</taxon>
        <taxon>Pseudomonadota</taxon>
        <taxon>Gammaproteobacteria</taxon>
        <taxon>Moraxellales</taxon>
        <taxon>Moraxellaceae</taxon>
        <taxon>Lwoffella</taxon>
    </lineage>
</organism>
<evidence type="ECO:0000313" key="2">
    <source>
        <dbReference type="Proteomes" id="UP000191094"/>
    </source>
</evidence>
<protein>
    <submittedName>
        <fullName evidence="1">Uncharacterized protein</fullName>
    </submittedName>
</protein>
<evidence type="ECO:0000313" key="1">
    <source>
        <dbReference type="EMBL" id="OOS21782.1"/>
    </source>
</evidence>
<dbReference type="AlphaFoldDB" id="A0A1T0CHF3"/>
<gene>
    <name evidence="1" type="ORF">B0682_03950</name>
</gene>
<accession>A0A1T0CHF3</accession>
<name>A0A1T0CHF3_9GAMM</name>
<dbReference type="STRING" id="90241.B0682_03950"/>
<proteinExistence type="predicted"/>
<dbReference type="EMBL" id="MUYT01000004">
    <property type="protein sequence ID" value="OOS21782.1"/>
    <property type="molecule type" value="Genomic_DNA"/>
</dbReference>
<reference evidence="1 2" key="1">
    <citation type="submission" date="2017-02" db="EMBL/GenBank/DDBJ databases">
        <title>Draft genome sequence of Moraxella lincolnii CCUG 9405T type strain.</title>
        <authorList>
            <person name="Salva-Serra F."/>
            <person name="Engstrom-Jakobsson H."/>
            <person name="Thorell K."/>
            <person name="Jaen-Luchoro D."/>
            <person name="Gonzales-Siles L."/>
            <person name="Karlsson R."/>
            <person name="Yazdan S."/>
            <person name="Boulund F."/>
            <person name="Johnning A."/>
            <person name="Engstrand L."/>
            <person name="Kristiansson E."/>
            <person name="Moore E."/>
        </authorList>
    </citation>
    <scope>NUCLEOTIDE SEQUENCE [LARGE SCALE GENOMIC DNA]</scope>
    <source>
        <strain evidence="1 2">CCUG 9405</strain>
    </source>
</reference>